<sequence>MGNMIRTPNIDTTTVVAKIVDDLSSDDMQLIKGRTYIVGYDVVKRYVEEGKVELV</sequence>
<dbReference type="InParanoid" id="C5KDK7"/>
<reference evidence="2 3" key="1">
    <citation type="submission" date="2008-07" db="EMBL/GenBank/DDBJ databases">
        <authorList>
            <person name="El-Sayed N."/>
            <person name="Caler E."/>
            <person name="Inman J."/>
            <person name="Amedeo P."/>
            <person name="Hass B."/>
            <person name="Wortman J."/>
        </authorList>
    </citation>
    <scope>NUCLEOTIDE SEQUENCE [LARGE SCALE GENOMIC DNA]</scope>
    <source>
        <strain evidence="3">ATCC 50983 / TXsc</strain>
    </source>
</reference>
<name>C5KDK7_PERM5</name>
<dbReference type="Gene3D" id="3.40.5.60">
    <property type="match status" value="1"/>
</dbReference>
<dbReference type="AlphaFoldDB" id="C5KDK7"/>
<evidence type="ECO:0000313" key="3">
    <source>
        <dbReference type="Proteomes" id="UP000007800"/>
    </source>
</evidence>
<proteinExistence type="predicted"/>
<dbReference type="InterPro" id="IPR031633">
    <property type="entry name" value="SLD5_C"/>
</dbReference>
<dbReference type="EMBL" id="GG672124">
    <property type="protein sequence ID" value="EER17310.1"/>
    <property type="molecule type" value="Genomic_DNA"/>
</dbReference>
<evidence type="ECO:0000259" key="1">
    <source>
        <dbReference type="Pfam" id="PF16922"/>
    </source>
</evidence>
<dbReference type="RefSeq" id="XP_002785514.1">
    <property type="nucleotide sequence ID" value="XM_002785468.1"/>
</dbReference>
<accession>C5KDK7</accession>
<gene>
    <name evidence="2" type="ORF">Pmar_PMAR022246</name>
</gene>
<dbReference type="Proteomes" id="UP000007800">
    <property type="component" value="Unassembled WGS sequence"/>
</dbReference>
<keyword evidence="3" id="KW-1185">Reference proteome</keyword>
<organism evidence="3">
    <name type="scientific">Perkinsus marinus (strain ATCC 50983 / TXsc)</name>
    <dbReference type="NCBI Taxonomy" id="423536"/>
    <lineage>
        <taxon>Eukaryota</taxon>
        <taxon>Sar</taxon>
        <taxon>Alveolata</taxon>
        <taxon>Perkinsozoa</taxon>
        <taxon>Perkinsea</taxon>
        <taxon>Perkinsida</taxon>
        <taxon>Perkinsidae</taxon>
        <taxon>Perkinsus</taxon>
    </lineage>
</organism>
<dbReference type="SUPFAM" id="SSF160059">
    <property type="entry name" value="PriA/YqbF domain"/>
    <property type="match status" value="1"/>
</dbReference>
<protein>
    <recommendedName>
        <fullName evidence="1">DNA replication complex GINS protein SLD5 C-terminal domain-containing protein</fullName>
    </recommendedName>
</protein>
<dbReference type="Pfam" id="PF16922">
    <property type="entry name" value="SLD5_C"/>
    <property type="match status" value="1"/>
</dbReference>
<feature type="domain" description="DNA replication complex GINS protein SLD5 C-terminal" evidence="1">
    <location>
        <begin position="20"/>
        <end position="55"/>
    </location>
</feature>
<dbReference type="GeneID" id="9062288"/>
<evidence type="ECO:0000313" key="2">
    <source>
        <dbReference type="EMBL" id="EER17310.1"/>
    </source>
</evidence>